<dbReference type="InterPro" id="IPR013325">
    <property type="entry name" value="RNA_pol_sigma_r2"/>
</dbReference>
<evidence type="ECO:0000259" key="7">
    <source>
        <dbReference type="PROSITE" id="PS00716"/>
    </source>
</evidence>
<dbReference type="InterPro" id="IPR007627">
    <property type="entry name" value="RNA_pol_sigma70_r2"/>
</dbReference>
<name>A0A519BEK5_ACIG2</name>
<dbReference type="PROSITE" id="PS00715">
    <property type="entry name" value="SIGMA70_1"/>
    <property type="match status" value="1"/>
</dbReference>
<dbReference type="InterPro" id="IPR013324">
    <property type="entry name" value="RNA_pol_sigma_r3/r4-like"/>
</dbReference>
<dbReference type="GO" id="GO:0016987">
    <property type="term" value="F:sigma factor activity"/>
    <property type="evidence" value="ECO:0007669"/>
    <property type="project" value="UniProtKB-KW"/>
</dbReference>
<dbReference type="CDD" id="cd06171">
    <property type="entry name" value="Sigma70_r4"/>
    <property type="match status" value="1"/>
</dbReference>
<protein>
    <recommendedName>
        <fullName evidence="5">RNA polymerase sigma factor</fullName>
    </recommendedName>
</protein>
<dbReference type="NCBIfam" id="TIGR02937">
    <property type="entry name" value="sigma70-ECF"/>
    <property type="match status" value="1"/>
</dbReference>
<feature type="domain" description="RNA polymerase sigma-70" evidence="6">
    <location>
        <begin position="79"/>
        <end position="92"/>
    </location>
</feature>
<dbReference type="SUPFAM" id="SSF88659">
    <property type="entry name" value="Sigma3 and sigma4 domains of RNA polymerase sigma factors"/>
    <property type="match status" value="2"/>
</dbReference>
<dbReference type="Pfam" id="PF04542">
    <property type="entry name" value="Sigma70_r2"/>
    <property type="match status" value="1"/>
</dbReference>
<dbReference type="Gene3D" id="1.10.10.10">
    <property type="entry name" value="Winged helix-like DNA-binding domain superfamily/Winged helix DNA-binding domain"/>
    <property type="match status" value="2"/>
</dbReference>
<evidence type="ECO:0000256" key="1">
    <source>
        <dbReference type="ARBA" id="ARBA00023015"/>
    </source>
</evidence>
<dbReference type="PANTHER" id="PTHR30603:SF47">
    <property type="entry name" value="RNA POLYMERASE SIGMA FACTOR SIGD, CHLOROPLASTIC"/>
    <property type="match status" value="1"/>
</dbReference>
<dbReference type="InterPro" id="IPR014284">
    <property type="entry name" value="RNA_pol_sigma-70_dom"/>
</dbReference>
<evidence type="ECO:0000256" key="2">
    <source>
        <dbReference type="ARBA" id="ARBA00023082"/>
    </source>
</evidence>
<dbReference type="PIRSF" id="PIRSF000770">
    <property type="entry name" value="RNA_pol_sigma-SigE/K"/>
    <property type="match status" value="1"/>
</dbReference>
<dbReference type="GO" id="GO:0003677">
    <property type="term" value="F:DNA binding"/>
    <property type="evidence" value="ECO:0007669"/>
    <property type="project" value="UniProtKB-KW"/>
</dbReference>
<comment type="similarity">
    <text evidence="5">Belongs to the sigma-70 factor family.</text>
</comment>
<evidence type="ECO:0000313" key="9">
    <source>
        <dbReference type="Proteomes" id="UP000316562"/>
    </source>
</evidence>
<dbReference type="SUPFAM" id="SSF88946">
    <property type="entry name" value="Sigma2 domain of RNA polymerase sigma factors"/>
    <property type="match status" value="1"/>
</dbReference>
<keyword evidence="3 5" id="KW-0238">DNA-binding</keyword>
<evidence type="ECO:0000256" key="4">
    <source>
        <dbReference type="ARBA" id="ARBA00023163"/>
    </source>
</evidence>
<comment type="caution">
    <text evidence="8">The sequence shown here is derived from an EMBL/GenBank/DDBJ whole genome shotgun (WGS) entry which is preliminary data.</text>
</comment>
<evidence type="ECO:0000256" key="5">
    <source>
        <dbReference type="RuleBase" id="RU362124"/>
    </source>
</evidence>
<dbReference type="AlphaFoldDB" id="A0A519BEK5"/>
<dbReference type="InterPro" id="IPR000943">
    <property type="entry name" value="RNA_pol_sigma70"/>
</dbReference>
<dbReference type="Pfam" id="PF04545">
    <property type="entry name" value="Sigma70_r4"/>
    <property type="match status" value="1"/>
</dbReference>
<keyword evidence="4 5" id="KW-0804">Transcription</keyword>
<evidence type="ECO:0000259" key="6">
    <source>
        <dbReference type="PROSITE" id="PS00715"/>
    </source>
</evidence>
<dbReference type="InterPro" id="IPR036388">
    <property type="entry name" value="WH-like_DNA-bd_sf"/>
</dbReference>
<dbReference type="PROSITE" id="PS00716">
    <property type="entry name" value="SIGMA70_2"/>
    <property type="match status" value="1"/>
</dbReference>
<proteinExistence type="inferred from homology"/>
<dbReference type="GO" id="GO:0006352">
    <property type="term" value="P:DNA-templated transcription initiation"/>
    <property type="evidence" value="ECO:0007669"/>
    <property type="project" value="InterPro"/>
</dbReference>
<comment type="function">
    <text evidence="5">Sigma factors are initiation factors that promote the attachment of RNA polymerase to specific initiation sites and are then released.</text>
</comment>
<dbReference type="PANTHER" id="PTHR30603">
    <property type="entry name" value="RNA POLYMERASE SIGMA FACTOR RPO"/>
    <property type="match status" value="1"/>
</dbReference>
<evidence type="ECO:0000313" key="8">
    <source>
        <dbReference type="EMBL" id="RZD15701.1"/>
    </source>
</evidence>
<dbReference type="PRINTS" id="PR00046">
    <property type="entry name" value="SIGMA70FCT"/>
</dbReference>
<evidence type="ECO:0000256" key="3">
    <source>
        <dbReference type="ARBA" id="ARBA00023125"/>
    </source>
</evidence>
<organism evidence="8 9">
    <name type="scientific">Acididesulfobacter guangdongensis</name>
    <dbReference type="NCBI Taxonomy" id="2597225"/>
    <lineage>
        <taxon>Bacteria</taxon>
        <taxon>Deltaproteobacteria</taxon>
        <taxon>Candidatus Acidulodesulfobacterales</taxon>
        <taxon>Candidatus Acididesulfobacter</taxon>
    </lineage>
</organism>
<feature type="domain" description="RNA polymerase sigma-70" evidence="7">
    <location>
        <begin position="253"/>
        <end position="279"/>
    </location>
</feature>
<dbReference type="InterPro" id="IPR007630">
    <property type="entry name" value="RNA_pol_sigma70_r4"/>
</dbReference>
<dbReference type="EMBL" id="SGBC01000004">
    <property type="protein sequence ID" value="RZD15701.1"/>
    <property type="molecule type" value="Genomic_DNA"/>
</dbReference>
<keyword evidence="1 5" id="KW-0805">Transcription regulation</keyword>
<gene>
    <name evidence="8" type="ORF">EVJ46_09250</name>
</gene>
<dbReference type="InterPro" id="IPR050239">
    <property type="entry name" value="Sigma-70_RNA_pol_init_factors"/>
</dbReference>
<dbReference type="Proteomes" id="UP000316562">
    <property type="component" value="Unassembled WGS sequence"/>
</dbReference>
<reference evidence="8 9" key="1">
    <citation type="journal article" date="2019" name="ISME J.">
        <title>Insights into ecological role of a new deltaproteobacterial order Candidatus Acidulodesulfobacterales by metagenomics and metatranscriptomics.</title>
        <authorList>
            <person name="Tan S."/>
            <person name="Liu J."/>
            <person name="Fang Y."/>
            <person name="Hedlund B.P."/>
            <person name="Lian Z.H."/>
            <person name="Huang L.Y."/>
            <person name="Li J.T."/>
            <person name="Huang L.N."/>
            <person name="Li W.J."/>
            <person name="Jiang H.C."/>
            <person name="Dong H.L."/>
            <person name="Shu W.S."/>
        </authorList>
    </citation>
    <scope>NUCLEOTIDE SEQUENCE [LARGE SCALE GENOMIC DNA]</scope>
    <source>
        <strain evidence="8">AP2</strain>
    </source>
</reference>
<accession>A0A519BEK5</accession>
<dbReference type="Gene3D" id="1.10.601.10">
    <property type="entry name" value="RNA Polymerase Primary Sigma Factor"/>
    <property type="match status" value="1"/>
</dbReference>
<keyword evidence="2 5" id="KW-0731">Sigma factor</keyword>
<sequence length="287" mass="32889">MNDTENNEDAQSSTYYSIPYLYKTYLRKYPPLAKELEYELIEKSNGGDKEARDLIIKSNISLVISVAKKFTGRGVPLEDLIEEGNIGLIKAIGKFNPERGYRFSTCAVWWIRQSIQRGILNLHNLIKIPLHKYEIYCDIIKSKAAFEADNEKEADIEEIAEQSGINRIRVEKIINLIPRISSIDSYVSDNTENDNLALSEIIGDDEEKTSPLSIICNKENLELLDKWLSSLEEKERFAVILRYGLHEDGEPMTLKNIAAIFKLTPESIRQLEMKAMIKLKKMANNKI</sequence>